<gene>
    <name evidence="2" type="ORF">POCTA_138.1.T1600133</name>
</gene>
<accession>A0A8S1YHJ4</accession>
<sequence length="471" mass="54111">MRMVIPPVAFCTFVPTDDSNIRHFHSIKSSFNTNKFEDIYDQLSGQVQNQLNYNEFKETLQTIKKRTGPIQYWSYSTPNPASPAVIVAFQNNLAPGLITWEYDNTNLKSFIIKDYSQPSFLEFIMNNPNKTAMTIIADDQPLLRYHGNRLQDLMSVFKIPIAIEFSRQVSQGLLDPESWISVEDINKFYIEGFDLSHQLFLENWGKMRKIQDGKVKLIEIANGMIALSSNANTEFLQSLLTLKSIQKTINKLKLKQTTSYYLNSFLLSYINIKDVARDQYIAEIKSYNEESIKQKSNEIHNLLIQGGQQAQELLKRGKELLDGEVLGIQAQLFTKSTTNSYANLLNKLNKETIFDKQFYEVFYPLIGYVSLQNPALAKIYKHVGVKGGSSAYYNQKQCVLSIAYFYELSQKNHYNKVSLALFTEDLDYETEFVPLVTQFNCFTGLLGLNEDYLQAVANKLQTIKPSRKQKT</sequence>
<dbReference type="GO" id="GO:0046677">
    <property type="term" value="P:response to antibiotic"/>
    <property type="evidence" value="ECO:0007669"/>
    <property type="project" value="InterPro"/>
</dbReference>
<evidence type="ECO:0000313" key="3">
    <source>
        <dbReference type="Proteomes" id="UP000683925"/>
    </source>
</evidence>
<dbReference type="OrthoDB" id="10307815at2759"/>
<dbReference type="PANTHER" id="PTHR35333">
    <property type="entry name" value="BETA-LACTAMASE"/>
    <property type="match status" value="1"/>
</dbReference>
<dbReference type="Pfam" id="PF13354">
    <property type="entry name" value="Beta-lactamase2"/>
    <property type="match status" value="1"/>
</dbReference>
<dbReference type="AlphaFoldDB" id="A0A8S1YHJ4"/>
<proteinExistence type="predicted"/>
<comment type="caution">
    <text evidence="2">The sequence shown here is derived from an EMBL/GenBank/DDBJ whole genome shotgun (WGS) entry which is preliminary data.</text>
</comment>
<evidence type="ECO:0000259" key="1">
    <source>
        <dbReference type="Pfam" id="PF13354"/>
    </source>
</evidence>
<dbReference type="InterPro" id="IPR045155">
    <property type="entry name" value="Beta-lactam_cat"/>
</dbReference>
<dbReference type="PANTHER" id="PTHR35333:SF3">
    <property type="entry name" value="BETA-LACTAMASE-TYPE TRANSPEPTIDASE FOLD CONTAINING PROTEIN"/>
    <property type="match status" value="1"/>
</dbReference>
<feature type="domain" description="Beta-lactamase class A catalytic" evidence="1">
    <location>
        <begin position="139"/>
        <end position="258"/>
    </location>
</feature>
<dbReference type="GO" id="GO:0030655">
    <property type="term" value="P:beta-lactam antibiotic catabolic process"/>
    <property type="evidence" value="ECO:0007669"/>
    <property type="project" value="InterPro"/>
</dbReference>
<keyword evidence="3" id="KW-1185">Reference proteome</keyword>
<dbReference type="GO" id="GO:0008800">
    <property type="term" value="F:beta-lactamase activity"/>
    <property type="evidence" value="ECO:0007669"/>
    <property type="project" value="InterPro"/>
</dbReference>
<dbReference type="InterPro" id="IPR000871">
    <property type="entry name" value="Beta-lactam_class-A"/>
</dbReference>
<dbReference type="OMA" id="YNKHVLQ"/>
<name>A0A8S1YHJ4_PAROT</name>
<protein>
    <recommendedName>
        <fullName evidence="1">Beta-lactamase class A catalytic domain-containing protein</fullName>
    </recommendedName>
</protein>
<dbReference type="EMBL" id="CAJJDP010000162">
    <property type="protein sequence ID" value="CAD8213179.1"/>
    <property type="molecule type" value="Genomic_DNA"/>
</dbReference>
<dbReference type="Proteomes" id="UP000683925">
    <property type="component" value="Unassembled WGS sequence"/>
</dbReference>
<reference evidence="2" key="1">
    <citation type="submission" date="2021-01" db="EMBL/GenBank/DDBJ databases">
        <authorList>
            <consortium name="Genoscope - CEA"/>
            <person name="William W."/>
        </authorList>
    </citation>
    <scope>NUCLEOTIDE SEQUENCE</scope>
</reference>
<organism evidence="2 3">
    <name type="scientific">Paramecium octaurelia</name>
    <dbReference type="NCBI Taxonomy" id="43137"/>
    <lineage>
        <taxon>Eukaryota</taxon>
        <taxon>Sar</taxon>
        <taxon>Alveolata</taxon>
        <taxon>Ciliophora</taxon>
        <taxon>Intramacronucleata</taxon>
        <taxon>Oligohymenophorea</taxon>
        <taxon>Peniculida</taxon>
        <taxon>Parameciidae</taxon>
        <taxon>Paramecium</taxon>
    </lineage>
</organism>
<evidence type="ECO:0000313" key="2">
    <source>
        <dbReference type="EMBL" id="CAD8213179.1"/>
    </source>
</evidence>